<dbReference type="InterPro" id="IPR011711">
    <property type="entry name" value="GntR_C"/>
</dbReference>
<dbReference type="PANTHER" id="PTHR43537">
    <property type="entry name" value="TRANSCRIPTIONAL REGULATOR, GNTR FAMILY"/>
    <property type="match status" value="1"/>
</dbReference>
<dbReference type="Proteomes" id="UP000248021">
    <property type="component" value="Unassembled WGS sequence"/>
</dbReference>
<keyword evidence="4" id="KW-0804">Transcription</keyword>
<evidence type="ECO:0000313" key="9">
    <source>
        <dbReference type="Proteomes" id="UP000248021"/>
    </source>
</evidence>
<evidence type="ECO:0000256" key="3">
    <source>
        <dbReference type="ARBA" id="ARBA00023125"/>
    </source>
</evidence>
<evidence type="ECO:0000256" key="1">
    <source>
        <dbReference type="ARBA" id="ARBA00022491"/>
    </source>
</evidence>
<dbReference type="PANTHER" id="PTHR43537:SF34">
    <property type="entry name" value="PYRUVATE DEHYDROGENASE COMPLEX REPRESSOR"/>
    <property type="match status" value="1"/>
</dbReference>
<dbReference type="RefSeq" id="WP_245449789.1">
    <property type="nucleotide sequence ID" value="NZ_JAHBRY010000001.1"/>
</dbReference>
<dbReference type="SUPFAM" id="SSF46785">
    <property type="entry name" value="Winged helix' DNA-binding domain"/>
    <property type="match status" value="1"/>
</dbReference>
<evidence type="ECO:0000256" key="6">
    <source>
        <dbReference type="ARBA" id="ARBA00039592"/>
    </source>
</evidence>
<evidence type="ECO:0000259" key="7">
    <source>
        <dbReference type="PROSITE" id="PS50949"/>
    </source>
</evidence>
<dbReference type="Pfam" id="PF07729">
    <property type="entry name" value="FCD"/>
    <property type="match status" value="1"/>
</dbReference>
<evidence type="ECO:0000256" key="4">
    <source>
        <dbReference type="ARBA" id="ARBA00023163"/>
    </source>
</evidence>
<dbReference type="SMART" id="SM00895">
    <property type="entry name" value="FCD"/>
    <property type="match status" value="1"/>
</dbReference>
<keyword evidence="3" id="KW-0238">DNA-binding</keyword>
<evidence type="ECO:0000313" key="8">
    <source>
        <dbReference type="EMBL" id="PXW58099.1"/>
    </source>
</evidence>
<gene>
    <name evidence="8" type="ORF">C7450_106275</name>
</gene>
<comment type="function">
    <text evidence="5">Transcriptional repressor for the pyruvate dehydrogenase complex genes aceEF and lpd.</text>
</comment>
<keyword evidence="2" id="KW-0805">Transcription regulation</keyword>
<organism evidence="8 9">
    <name type="scientific">Chelatococcus asaccharovorans</name>
    <dbReference type="NCBI Taxonomy" id="28210"/>
    <lineage>
        <taxon>Bacteria</taxon>
        <taxon>Pseudomonadati</taxon>
        <taxon>Pseudomonadota</taxon>
        <taxon>Alphaproteobacteria</taxon>
        <taxon>Hyphomicrobiales</taxon>
        <taxon>Chelatococcaceae</taxon>
        <taxon>Chelatococcus</taxon>
    </lineage>
</organism>
<dbReference type="AlphaFoldDB" id="A0A2V3U587"/>
<dbReference type="InterPro" id="IPR036390">
    <property type="entry name" value="WH_DNA-bd_sf"/>
</dbReference>
<dbReference type="PROSITE" id="PS50949">
    <property type="entry name" value="HTH_GNTR"/>
    <property type="match status" value="1"/>
</dbReference>
<comment type="caution">
    <text evidence="8">The sequence shown here is derived from an EMBL/GenBank/DDBJ whole genome shotgun (WGS) entry which is preliminary data.</text>
</comment>
<dbReference type="Gene3D" id="1.10.10.10">
    <property type="entry name" value="Winged helix-like DNA-binding domain superfamily/Winged helix DNA-binding domain"/>
    <property type="match status" value="1"/>
</dbReference>
<name>A0A2V3U587_9HYPH</name>
<evidence type="ECO:0000256" key="5">
    <source>
        <dbReference type="ARBA" id="ARBA00037357"/>
    </source>
</evidence>
<dbReference type="SMART" id="SM00345">
    <property type="entry name" value="HTH_GNTR"/>
    <property type="match status" value="1"/>
</dbReference>
<proteinExistence type="predicted"/>
<keyword evidence="9" id="KW-1185">Reference proteome</keyword>
<protein>
    <recommendedName>
        <fullName evidence="6">Pyruvate dehydrogenase complex repressor</fullName>
    </recommendedName>
</protein>
<dbReference type="GO" id="GO:0003677">
    <property type="term" value="F:DNA binding"/>
    <property type="evidence" value="ECO:0007669"/>
    <property type="project" value="UniProtKB-KW"/>
</dbReference>
<dbReference type="GO" id="GO:0003700">
    <property type="term" value="F:DNA-binding transcription factor activity"/>
    <property type="evidence" value="ECO:0007669"/>
    <property type="project" value="InterPro"/>
</dbReference>
<dbReference type="InterPro" id="IPR000524">
    <property type="entry name" value="Tscrpt_reg_HTH_GntR"/>
</dbReference>
<sequence>MVDPVRPPRLADAVAQHIELLILEGALRPGERLIGERELAEKLEVSRPSLREALAQLEKRGLLVTSRAGTFVADFLAPITGPFVALLGASDRMTDDYFEYREAVEARAARLAARRATEHDKKALAASLEEMRKAHGLDDPTAEAASDVAFHRTIYEAAHNLVILHVMRAFSELSQRDIFYSRRQLYDRPGVRARLLAEHEAIARAILDGDGEGAEAAAVAHLSATVETLALIRAEAQRAGVALRRLGRQDIVAE</sequence>
<evidence type="ECO:0000256" key="2">
    <source>
        <dbReference type="ARBA" id="ARBA00023015"/>
    </source>
</evidence>
<feature type="domain" description="HTH gntR-type" evidence="7">
    <location>
        <begin position="8"/>
        <end position="75"/>
    </location>
</feature>
<dbReference type="Gene3D" id="1.20.120.530">
    <property type="entry name" value="GntR ligand-binding domain-like"/>
    <property type="match status" value="1"/>
</dbReference>
<dbReference type="EMBL" id="QJJK01000006">
    <property type="protein sequence ID" value="PXW58099.1"/>
    <property type="molecule type" value="Genomic_DNA"/>
</dbReference>
<dbReference type="InterPro" id="IPR036388">
    <property type="entry name" value="WH-like_DNA-bd_sf"/>
</dbReference>
<reference evidence="8 9" key="1">
    <citation type="submission" date="2018-05" db="EMBL/GenBank/DDBJ databases">
        <title>Genomic Encyclopedia of Type Strains, Phase IV (KMG-IV): sequencing the most valuable type-strain genomes for metagenomic binning, comparative biology and taxonomic classification.</title>
        <authorList>
            <person name="Goeker M."/>
        </authorList>
    </citation>
    <scope>NUCLEOTIDE SEQUENCE [LARGE SCALE GENOMIC DNA]</scope>
    <source>
        <strain evidence="8 9">DSM 6462</strain>
    </source>
</reference>
<dbReference type="SUPFAM" id="SSF48008">
    <property type="entry name" value="GntR ligand-binding domain-like"/>
    <property type="match status" value="1"/>
</dbReference>
<dbReference type="Pfam" id="PF00392">
    <property type="entry name" value="GntR"/>
    <property type="match status" value="1"/>
</dbReference>
<accession>A0A2V3U587</accession>
<dbReference type="InterPro" id="IPR008920">
    <property type="entry name" value="TF_FadR/GntR_C"/>
</dbReference>
<dbReference type="CDD" id="cd07377">
    <property type="entry name" value="WHTH_GntR"/>
    <property type="match status" value="1"/>
</dbReference>
<dbReference type="PRINTS" id="PR00035">
    <property type="entry name" value="HTHGNTR"/>
</dbReference>
<keyword evidence="1" id="KW-0678">Repressor</keyword>